<feature type="region of interest" description="Disordered" evidence="14">
    <location>
        <begin position="755"/>
        <end position="774"/>
    </location>
</feature>
<keyword evidence="4 12" id="KW-0245">EGF-like domain</keyword>
<protein>
    <recommendedName>
        <fullName evidence="21">Nidogen</fullName>
    </recommendedName>
</protein>
<dbReference type="InterPro" id="IPR052235">
    <property type="entry name" value="Nephronectin_domain"/>
</dbReference>
<dbReference type="Proteomes" id="UP000838878">
    <property type="component" value="Chromosome 1"/>
</dbReference>
<feature type="domain" description="EGF-like" evidence="16">
    <location>
        <begin position="929"/>
        <end position="968"/>
    </location>
</feature>
<evidence type="ECO:0000256" key="5">
    <source>
        <dbReference type="ARBA" id="ARBA00022729"/>
    </source>
</evidence>
<dbReference type="InterPro" id="IPR001881">
    <property type="entry name" value="EGF-like_Ca-bd_dom"/>
</dbReference>
<dbReference type="PANTHER" id="PTHR24050">
    <property type="entry name" value="PA14 DOMAIN-CONTAINING PROTEIN"/>
    <property type="match status" value="1"/>
</dbReference>
<feature type="domain" description="NIDO" evidence="18">
    <location>
        <begin position="90"/>
        <end position="241"/>
    </location>
</feature>
<keyword evidence="2" id="KW-0964">Secreted</keyword>
<feature type="disulfide bond" evidence="12">
    <location>
        <begin position="982"/>
        <end position="999"/>
    </location>
</feature>
<feature type="domain" description="EGF-like" evidence="16">
    <location>
        <begin position="614"/>
        <end position="653"/>
    </location>
</feature>
<reference evidence="19" key="1">
    <citation type="submission" date="2021-12" db="EMBL/GenBank/DDBJ databases">
        <authorList>
            <person name="Martin H S."/>
        </authorList>
    </citation>
    <scope>NUCLEOTIDE SEQUENCE</scope>
</reference>
<feature type="domain" description="EGF-like" evidence="16">
    <location>
        <begin position="528"/>
        <end position="566"/>
    </location>
</feature>
<feature type="chain" id="PRO_5035438982" description="Nidogen" evidence="15">
    <location>
        <begin position="16"/>
        <end position="1403"/>
    </location>
</feature>
<dbReference type="SMART" id="SM00135">
    <property type="entry name" value="LY"/>
    <property type="match status" value="5"/>
</dbReference>
<keyword evidence="5 15" id="KW-0732">Signal</keyword>
<evidence type="ECO:0000256" key="10">
    <source>
        <dbReference type="ARBA" id="ARBA00023157"/>
    </source>
</evidence>
<dbReference type="InterPro" id="IPR000152">
    <property type="entry name" value="EGF-type_Asp/Asn_hydroxyl_site"/>
</dbReference>
<evidence type="ECO:0000259" key="18">
    <source>
        <dbReference type="PROSITE" id="PS51220"/>
    </source>
</evidence>
<comment type="caution">
    <text evidence="12">Lacks conserved residue(s) required for the propagation of feature annotation.</text>
</comment>
<dbReference type="SMART" id="SM00682">
    <property type="entry name" value="G2F"/>
    <property type="match status" value="1"/>
</dbReference>
<evidence type="ECO:0000256" key="11">
    <source>
        <dbReference type="ARBA" id="ARBA00023180"/>
    </source>
</evidence>
<dbReference type="GO" id="GO:0007160">
    <property type="term" value="P:cell-matrix adhesion"/>
    <property type="evidence" value="ECO:0007669"/>
    <property type="project" value="InterPro"/>
</dbReference>
<evidence type="ECO:0000256" key="12">
    <source>
        <dbReference type="PROSITE-ProRule" id="PRU00076"/>
    </source>
</evidence>
<feature type="domain" description="EGF-like" evidence="16">
    <location>
        <begin position="973"/>
        <end position="1014"/>
    </location>
</feature>
<keyword evidence="11" id="KW-0325">Glycoprotein</keyword>
<dbReference type="InterPro" id="IPR049883">
    <property type="entry name" value="NOTCH1_EGF-like"/>
</dbReference>
<feature type="disulfide bond" evidence="12">
    <location>
        <begin position="939"/>
        <end position="956"/>
    </location>
</feature>
<dbReference type="InterPro" id="IPR000033">
    <property type="entry name" value="LDLR_classB_rpt"/>
</dbReference>
<dbReference type="PANTHER" id="PTHR24050:SF28">
    <property type="entry name" value="UROMODULIN-LIKE"/>
    <property type="match status" value="1"/>
</dbReference>
<keyword evidence="20" id="KW-1185">Reference proteome</keyword>
<evidence type="ECO:0000256" key="2">
    <source>
        <dbReference type="ARBA" id="ARBA00022525"/>
    </source>
</evidence>
<dbReference type="PROSITE" id="PS01187">
    <property type="entry name" value="EGF_CA"/>
    <property type="match status" value="1"/>
</dbReference>
<evidence type="ECO:0000259" key="16">
    <source>
        <dbReference type="PROSITE" id="PS50026"/>
    </source>
</evidence>
<dbReference type="Gene3D" id="2.40.155.10">
    <property type="entry name" value="Green fluorescent protein"/>
    <property type="match status" value="2"/>
</dbReference>
<feature type="domain" description="EGF-like" evidence="16">
    <location>
        <begin position="1016"/>
        <end position="1055"/>
    </location>
</feature>
<dbReference type="FunFam" id="2.10.25.10:FF:000038">
    <property type="entry name" value="Fibrillin 2"/>
    <property type="match status" value="1"/>
</dbReference>
<dbReference type="InterPro" id="IPR024731">
    <property type="entry name" value="NELL2-like_EGF"/>
</dbReference>
<dbReference type="PROSITE" id="PS50026">
    <property type="entry name" value="EGF_3"/>
    <property type="match status" value="8"/>
</dbReference>
<dbReference type="EMBL" id="OV170221">
    <property type="protein sequence ID" value="CAH0714150.1"/>
    <property type="molecule type" value="Genomic_DNA"/>
</dbReference>
<feature type="non-terminal residue" evidence="19">
    <location>
        <position position="1403"/>
    </location>
</feature>
<dbReference type="Pfam" id="PF00058">
    <property type="entry name" value="Ldl_recept_b"/>
    <property type="match status" value="3"/>
</dbReference>
<evidence type="ECO:0000256" key="7">
    <source>
        <dbReference type="ARBA" id="ARBA00022837"/>
    </source>
</evidence>
<dbReference type="Pfam" id="PF12947">
    <property type="entry name" value="EGF_3"/>
    <property type="match status" value="1"/>
</dbReference>
<dbReference type="SMART" id="SM00179">
    <property type="entry name" value="EGF_CA"/>
    <property type="match status" value="5"/>
</dbReference>
<feature type="domain" description="Nidogen G2 beta-barrel" evidence="17">
    <location>
        <begin position="308"/>
        <end position="533"/>
    </location>
</feature>
<evidence type="ECO:0000256" key="9">
    <source>
        <dbReference type="ARBA" id="ARBA00022889"/>
    </source>
</evidence>
<feature type="region of interest" description="Disordered" evidence="14">
    <location>
        <begin position="701"/>
        <end position="749"/>
    </location>
</feature>
<dbReference type="CDD" id="cd00054">
    <property type="entry name" value="EGF_CA"/>
    <property type="match status" value="1"/>
</dbReference>
<dbReference type="SMART" id="SM00539">
    <property type="entry name" value="NIDO"/>
    <property type="match status" value="1"/>
</dbReference>
<evidence type="ECO:0000259" key="17">
    <source>
        <dbReference type="PROSITE" id="PS50993"/>
    </source>
</evidence>
<evidence type="ECO:0000256" key="13">
    <source>
        <dbReference type="PROSITE-ProRule" id="PRU00461"/>
    </source>
</evidence>
<feature type="domain" description="EGF-like" evidence="16">
    <location>
        <begin position="1056"/>
        <end position="1096"/>
    </location>
</feature>
<accession>A0A8J9Y5J8</accession>
<sequence>MWTGVLLLCIAGAGAITRDQFYPHGHGVDQRLPRGSSVSSPEINLNVPIVFFGETYETIFVNNYGILSFRVDIPTFLNAEFPLPYPSIAAFYSNVDTTESGEVYYRETNESHVLTKAEDIVQNNFHDYYDFRPTSVFIATWIDVTYFSKQWQDRKNSFQIAVISNGTETFVQLLYPEREIQWIQRETQPSSLPDAKAQAGFVADDGRLFTLRGSGSHQIRNVVSWSNTQEPGVYLFRVGNILMNETVAVPDQYDENEVEVEEETKTCAQTGPSVCHLQAKCVDYQAGICCQCNEGFYGNGKSCIKNDVPLRVHGKLNGIINNVNLNDVDIQAYVVIADGRTYTALSQGPHALGPSLQLLNTLGGVIGWIFAKPSGTAKNGYQLTGGIFNHTADIYFPETKDRVIINQEFVGHDVFDQLTLDVDVRGTIPSVLPGSRLEISEYDEQYTIVEPGQIHSVSSRIFKNKMTGQNYEQRVSQTFVFNPCKYAPPSEEDAVPVTLKVIKNYLGFESRDNIVRYGSSNKITSNIQEDPCVDGRNSCGPHSTCVVQGDSFACICQSGYSSIYYGNSNICVDIDECEASTHNCDNNADCYNHEGGFQCRCREGYEGNGISCTYVSRCGNKICDSNAQCINNPLDEAYCLCKPGYTGDGQRCWRAVDTCNCSPYAHCNFFAESNSYRCECNSGYIGDGRYCTEDINQQTEIEETPRPGPVQEEEPAPVQVPEQEPYQEPDQESYPVEEPGPYPSPDQELDQVTVSEPYSTSEAQPEKNQRTETEVDVFVSTTESTTLVHTEPEYNETYVLGHCDAYGCVCPPGYSLTKYQSNDLCRLDTYSEPGVDENSDNSITCTADTDCPPNAICSFSSESSYLTNDQTLGHCVCPEGYEGDAYECIERTGSSCTCGPSAHCVDTATGELMCVCDPGYHGDGYVCRPNFSCTNDSDCEYNADCRPDPNTNEYVCQCSEGFIKDQNDACIPDGQLCNGAVCAEHASCLYNATLEVHYCRCEEGFEGEGISKCVPLGKTCDVANDCSPDAICTPTEATYQCICREGYFGDGYRCDPELNCRTNIYLCDIHASCLKTSDGYGCECNTGYNGNGSHCTLNPRQAGNFLVASDGASVYRVPFKVTPREFATPFNSAIYQIAVGIDTDCLTGKIYWGDVGAGAIKRASYDGSDFEQFLSYDVQSPEGLAVDWAARNIFWTDSKKLTIEVANLDTKVRKVLFHKEGIMNPRGIAVHPGKGKIFWTDWNRGGPKIEWANMDGSQRGVFLDMSDVKLPNSLAIDWSRDRLCYTDAGFYNIRCVSIDTTESETIASNCSYPFGLAINGDNYYWTDWKTLKIEYINNFTQAKGQVPIATASRRLYGVAVAPESCPAQSNICQYRNGQCEPNQLCLPDGQGSRTCVTGNTPSY</sequence>
<dbReference type="InterPro" id="IPR009030">
    <property type="entry name" value="Growth_fac_rcpt_cys_sf"/>
</dbReference>
<dbReference type="InterPro" id="IPR009017">
    <property type="entry name" value="GFP"/>
</dbReference>
<dbReference type="InterPro" id="IPR006605">
    <property type="entry name" value="G2_nidogen/fibulin_G2F"/>
</dbReference>
<feature type="domain" description="EGF-like" evidence="16">
    <location>
        <begin position="573"/>
        <end position="613"/>
    </location>
</feature>
<feature type="repeat" description="LDL-receptor class B" evidence="13">
    <location>
        <begin position="1148"/>
        <end position="1190"/>
    </location>
</feature>
<feature type="signal peptide" evidence="15">
    <location>
        <begin position="1"/>
        <end position="15"/>
    </location>
</feature>
<dbReference type="PROSITE" id="PS51220">
    <property type="entry name" value="NIDO"/>
    <property type="match status" value="1"/>
</dbReference>
<feature type="disulfide bond" evidence="12">
    <location>
        <begin position="661"/>
        <end position="678"/>
    </location>
</feature>
<dbReference type="PROSITE" id="PS51120">
    <property type="entry name" value="LDLRB"/>
    <property type="match status" value="3"/>
</dbReference>
<feature type="compositionally biased region" description="Basic and acidic residues" evidence="14">
    <location>
        <begin position="764"/>
        <end position="773"/>
    </location>
</feature>
<dbReference type="Pfam" id="PF07474">
    <property type="entry name" value="G2F"/>
    <property type="match status" value="1"/>
</dbReference>
<evidence type="ECO:0000256" key="14">
    <source>
        <dbReference type="SAM" id="MobiDB-lite"/>
    </source>
</evidence>
<dbReference type="Gene3D" id="2.120.10.30">
    <property type="entry name" value="TolB, C-terminal domain"/>
    <property type="match status" value="1"/>
</dbReference>
<evidence type="ECO:0000256" key="6">
    <source>
        <dbReference type="ARBA" id="ARBA00022737"/>
    </source>
</evidence>
<dbReference type="PROSITE" id="PS01186">
    <property type="entry name" value="EGF_2"/>
    <property type="match status" value="8"/>
</dbReference>
<dbReference type="InterPro" id="IPR018097">
    <property type="entry name" value="EGF_Ca-bd_CS"/>
</dbReference>
<dbReference type="PROSITE" id="PS50993">
    <property type="entry name" value="NIDOGEN_G2"/>
    <property type="match status" value="1"/>
</dbReference>
<evidence type="ECO:0000256" key="3">
    <source>
        <dbReference type="ARBA" id="ARBA00022530"/>
    </source>
</evidence>
<keyword evidence="8" id="KW-0084">Basement membrane</keyword>
<gene>
    <name evidence="19" type="ORF">BINO364_LOCUS1231</name>
</gene>
<dbReference type="SUPFAM" id="SSF57184">
    <property type="entry name" value="Growth factor receptor domain"/>
    <property type="match status" value="3"/>
</dbReference>
<evidence type="ECO:0000256" key="15">
    <source>
        <dbReference type="SAM" id="SignalP"/>
    </source>
</evidence>
<dbReference type="GO" id="GO:0005604">
    <property type="term" value="C:basement membrane"/>
    <property type="evidence" value="ECO:0007669"/>
    <property type="project" value="UniProtKB-SubCell"/>
</dbReference>
<name>A0A8J9Y5J8_9NEOP</name>
<dbReference type="Pfam" id="PF06119">
    <property type="entry name" value="NIDO"/>
    <property type="match status" value="1"/>
</dbReference>
<dbReference type="PROSITE" id="PS00010">
    <property type="entry name" value="ASX_HYDROXYL"/>
    <property type="match status" value="1"/>
</dbReference>
<evidence type="ECO:0000313" key="19">
    <source>
        <dbReference type="EMBL" id="CAH0714150.1"/>
    </source>
</evidence>
<keyword evidence="7" id="KW-0106">Calcium</keyword>
<dbReference type="SMART" id="SM00181">
    <property type="entry name" value="EGF"/>
    <property type="match status" value="11"/>
</dbReference>
<evidence type="ECO:0008006" key="21">
    <source>
        <dbReference type="Google" id="ProtNLM"/>
    </source>
</evidence>
<dbReference type="InterPro" id="IPR003886">
    <property type="entry name" value="NIDO_dom"/>
</dbReference>
<keyword evidence="6" id="KW-0677">Repeat</keyword>
<comment type="subcellular location">
    <subcellularLocation>
        <location evidence="1">Secreted</location>
        <location evidence="1">Extracellular space</location>
        <location evidence="1">Extracellular matrix</location>
        <location evidence="1">Basement membrane</location>
    </subcellularLocation>
</comment>
<feature type="repeat" description="LDL-receptor class B" evidence="13">
    <location>
        <begin position="1235"/>
        <end position="1280"/>
    </location>
</feature>
<keyword evidence="9" id="KW-0130">Cell adhesion</keyword>
<dbReference type="CDD" id="cd00053">
    <property type="entry name" value="EGF"/>
    <property type="match status" value="1"/>
</dbReference>
<dbReference type="GO" id="GO:0005509">
    <property type="term" value="F:calcium ion binding"/>
    <property type="evidence" value="ECO:0007669"/>
    <property type="project" value="InterPro"/>
</dbReference>
<evidence type="ECO:0000313" key="20">
    <source>
        <dbReference type="Proteomes" id="UP000838878"/>
    </source>
</evidence>
<dbReference type="Pfam" id="PF07645">
    <property type="entry name" value="EGF_CA"/>
    <property type="match status" value="1"/>
</dbReference>
<dbReference type="SUPFAM" id="SSF63825">
    <property type="entry name" value="YWTD domain"/>
    <property type="match status" value="1"/>
</dbReference>
<proteinExistence type="predicted"/>
<evidence type="ECO:0000256" key="4">
    <source>
        <dbReference type="ARBA" id="ARBA00022536"/>
    </source>
</evidence>
<keyword evidence="3" id="KW-0272">Extracellular matrix</keyword>
<evidence type="ECO:0000256" key="8">
    <source>
        <dbReference type="ARBA" id="ARBA00022869"/>
    </source>
</evidence>
<dbReference type="InterPro" id="IPR000742">
    <property type="entry name" value="EGF"/>
</dbReference>
<dbReference type="FunFam" id="2.120.10.30:FF:000241">
    <property type="entry name" value="Low-density lipoprotein receptor-related protein 6"/>
    <property type="match status" value="1"/>
</dbReference>
<dbReference type="Gene3D" id="2.10.25.10">
    <property type="entry name" value="Laminin"/>
    <property type="match status" value="6"/>
</dbReference>
<evidence type="ECO:0000256" key="1">
    <source>
        <dbReference type="ARBA" id="ARBA00004302"/>
    </source>
</evidence>
<dbReference type="SUPFAM" id="SSF54511">
    <property type="entry name" value="GFP-like"/>
    <property type="match status" value="1"/>
</dbReference>
<feature type="repeat" description="LDL-receptor class B" evidence="13">
    <location>
        <begin position="1191"/>
        <end position="1234"/>
    </location>
</feature>
<dbReference type="OrthoDB" id="6375837at2759"/>
<dbReference type="InterPro" id="IPR011042">
    <property type="entry name" value="6-blade_b-propeller_TolB-like"/>
</dbReference>
<keyword evidence="10 12" id="KW-1015">Disulfide bond</keyword>
<organism evidence="19 20">
    <name type="scientific">Brenthis ino</name>
    <name type="common">lesser marbled fritillary</name>
    <dbReference type="NCBI Taxonomy" id="405034"/>
    <lineage>
        <taxon>Eukaryota</taxon>
        <taxon>Metazoa</taxon>
        <taxon>Ecdysozoa</taxon>
        <taxon>Arthropoda</taxon>
        <taxon>Hexapoda</taxon>
        <taxon>Insecta</taxon>
        <taxon>Pterygota</taxon>
        <taxon>Neoptera</taxon>
        <taxon>Endopterygota</taxon>
        <taxon>Lepidoptera</taxon>
        <taxon>Glossata</taxon>
        <taxon>Ditrysia</taxon>
        <taxon>Papilionoidea</taxon>
        <taxon>Nymphalidae</taxon>
        <taxon>Heliconiinae</taxon>
        <taxon>Argynnini</taxon>
        <taxon>Brenthis</taxon>
    </lineage>
</organism>
<feature type="domain" description="EGF-like" evidence="16">
    <location>
        <begin position="655"/>
        <end position="692"/>
    </location>
</feature>